<dbReference type="SMART" id="SM00248">
    <property type="entry name" value="ANK"/>
    <property type="match status" value="5"/>
</dbReference>
<evidence type="ECO:0000313" key="2">
    <source>
        <dbReference type="EMBL" id="KAL2835623.1"/>
    </source>
</evidence>
<reference evidence="2 3" key="1">
    <citation type="submission" date="2024-07" db="EMBL/GenBank/DDBJ databases">
        <title>Section-level genome sequencing and comparative genomics of Aspergillus sections Usti and Cavernicolus.</title>
        <authorList>
            <consortium name="Lawrence Berkeley National Laboratory"/>
            <person name="Nybo J.L."/>
            <person name="Vesth T.C."/>
            <person name="Theobald S."/>
            <person name="Frisvad J.C."/>
            <person name="Larsen T.O."/>
            <person name="Kjaerboelling I."/>
            <person name="Rothschild-Mancinelli K."/>
            <person name="Lyhne E.K."/>
            <person name="Kogle M.E."/>
            <person name="Barry K."/>
            <person name="Clum A."/>
            <person name="Na H."/>
            <person name="Ledsgaard L."/>
            <person name="Lin J."/>
            <person name="Lipzen A."/>
            <person name="Kuo A."/>
            <person name="Riley R."/>
            <person name="Mondo S."/>
            <person name="Labutti K."/>
            <person name="Haridas S."/>
            <person name="Pangalinan J."/>
            <person name="Salamov A.A."/>
            <person name="Simmons B.A."/>
            <person name="Magnuson J.K."/>
            <person name="Chen J."/>
            <person name="Drula E."/>
            <person name="Henrissat B."/>
            <person name="Wiebenga A."/>
            <person name="Lubbers R.J."/>
            <person name="Gomes A.C."/>
            <person name="Makela M.R."/>
            <person name="Stajich J."/>
            <person name="Grigoriev I.V."/>
            <person name="Mortensen U.H."/>
            <person name="De Vries R.P."/>
            <person name="Baker S.E."/>
            <person name="Andersen M.R."/>
        </authorList>
    </citation>
    <scope>NUCLEOTIDE SEQUENCE [LARGE SCALE GENOMIC DNA]</scope>
    <source>
        <strain evidence="2 3">CBS 123904</strain>
    </source>
</reference>
<comment type="caution">
    <text evidence="2">The sequence shown here is derived from an EMBL/GenBank/DDBJ whole genome shotgun (WGS) entry which is preliminary data.</text>
</comment>
<dbReference type="Pfam" id="PF00023">
    <property type="entry name" value="Ank"/>
    <property type="match status" value="1"/>
</dbReference>
<dbReference type="PANTHER" id="PTHR24121">
    <property type="entry name" value="NO MECHANORECEPTOR POTENTIAL C, ISOFORM D-RELATED"/>
    <property type="match status" value="1"/>
</dbReference>
<dbReference type="PROSITE" id="PS50088">
    <property type="entry name" value="ANK_REPEAT"/>
    <property type="match status" value="2"/>
</dbReference>
<name>A0ABR4J6F1_9EURO</name>
<feature type="repeat" description="ANK" evidence="1">
    <location>
        <begin position="55"/>
        <end position="87"/>
    </location>
</feature>
<accession>A0ABR4J6F1</accession>
<keyword evidence="3" id="KW-1185">Reference proteome</keyword>
<dbReference type="SUPFAM" id="SSF48403">
    <property type="entry name" value="Ankyrin repeat"/>
    <property type="match status" value="1"/>
</dbReference>
<dbReference type="PRINTS" id="PR01415">
    <property type="entry name" value="ANKYRIN"/>
</dbReference>
<dbReference type="Proteomes" id="UP001610446">
    <property type="component" value="Unassembled WGS sequence"/>
</dbReference>
<dbReference type="Gene3D" id="1.25.40.20">
    <property type="entry name" value="Ankyrin repeat-containing domain"/>
    <property type="match status" value="1"/>
</dbReference>
<dbReference type="EMBL" id="JBFXLU010000198">
    <property type="protein sequence ID" value="KAL2835623.1"/>
    <property type="molecule type" value="Genomic_DNA"/>
</dbReference>
<dbReference type="PROSITE" id="PS50297">
    <property type="entry name" value="ANK_REP_REGION"/>
    <property type="match status" value="2"/>
</dbReference>
<dbReference type="InterPro" id="IPR036770">
    <property type="entry name" value="Ankyrin_rpt-contain_sf"/>
</dbReference>
<dbReference type="Pfam" id="PF12796">
    <property type="entry name" value="Ank_2"/>
    <property type="match status" value="1"/>
</dbReference>
<gene>
    <name evidence="2" type="ORF">BJY01DRAFT_223340</name>
</gene>
<proteinExistence type="predicted"/>
<sequence length="244" mass="27031">MVAKTPWQKLIQEGFDITHDDYTPLFAAAQHEQEGITQMMIRHGFKDFSMVEAGRGDTALTLAAKAGHEGITRLLLEHDVHVEAFVDGERTPLLMAAWRGHEDIVSLLLEKGGDIDAVDSKGRNALWHAADGGHIGVVKILLNRLDPSHLDIEDSAVITSLFHAVGVQNERAVKLLLKVGVQMCPPDYSWSMEYLLQRDLGLNIPFASNDFEIERAKKQGYERVIKMASEMGNAHAASDYSEST</sequence>
<evidence type="ECO:0000313" key="3">
    <source>
        <dbReference type="Proteomes" id="UP001610446"/>
    </source>
</evidence>
<dbReference type="PANTHER" id="PTHR24121:SF23">
    <property type="entry name" value="NO MECHANORECEPTOR POTENTIAL C, ISOFORM H"/>
    <property type="match status" value="1"/>
</dbReference>
<evidence type="ECO:0000256" key="1">
    <source>
        <dbReference type="PROSITE-ProRule" id="PRU00023"/>
    </source>
</evidence>
<keyword evidence="1" id="KW-0040">ANK repeat</keyword>
<feature type="repeat" description="ANK" evidence="1">
    <location>
        <begin position="88"/>
        <end position="120"/>
    </location>
</feature>
<organism evidence="2 3">
    <name type="scientific">Aspergillus pseudoustus</name>
    <dbReference type="NCBI Taxonomy" id="1810923"/>
    <lineage>
        <taxon>Eukaryota</taxon>
        <taxon>Fungi</taxon>
        <taxon>Dikarya</taxon>
        <taxon>Ascomycota</taxon>
        <taxon>Pezizomycotina</taxon>
        <taxon>Eurotiomycetes</taxon>
        <taxon>Eurotiomycetidae</taxon>
        <taxon>Eurotiales</taxon>
        <taxon>Aspergillaceae</taxon>
        <taxon>Aspergillus</taxon>
        <taxon>Aspergillus subgen. Nidulantes</taxon>
    </lineage>
</organism>
<protein>
    <submittedName>
        <fullName evidence="2">Ankyrin repeat-containing domain protein</fullName>
    </submittedName>
</protein>
<dbReference type="InterPro" id="IPR002110">
    <property type="entry name" value="Ankyrin_rpt"/>
</dbReference>